<proteinExistence type="predicted"/>
<evidence type="ECO:0000313" key="3">
    <source>
        <dbReference type="Proteomes" id="UP001218218"/>
    </source>
</evidence>
<keyword evidence="3" id="KW-1185">Reference proteome</keyword>
<protein>
    <submittedName>
        <fullName evidence="2">Uncharacterized protein</fullName>
    </submittedName>
</protein>
<comment type="caution">
    <text evidence="2">The sequence shown here is derived from an EMBL/GenBank/DDBJ whole genome shotgun (WGS) entry which is preliminary data.</text>
</comment>
<gene>
    <name evidence="2" type="ORF">DFH08DRAFT_1040277</name>
</gene>
<dbReference type="AlphaFoldDB" id="A0AAD7EET9"/>
<evidence type="ECO:0000256" key="1">
    <source>
        <dbReference type="SAM" id="MobiDB-lite"/>
    </source>
</evidence>
<dbReference type="EMBL" id="JARIHO010000063">
    <property type="protein sequence ID" value="KAJ7315191.1"/>
    <property type="molecule type" value="Genomic_DNA"/>
</dbReference>
<feature type="compositionally biased region" description="Basic and acidic residues" evidence="1">
    <location>
        <begin position="178"/>
        <end position="201"/>
    </location>
</feature>
<organism evidence="2 3">
    <name type="scientific">Mycena albidolilacea</name>
    <dbReference type="NCBI Taxonomy" id="1033008"/>
    <lineage>
        <taxon>Eukaryota</taxon>
        <taxon>Fungi</taxon>
        <taxon>Dikarya</taxon>
        <taxon>Basidiomycota</taxon>
        <taxon>Agaricomycotina</taxon>
        <taxon>Agaricomycetes</taxon>
        <taxon>Agaricomycetidae</taxon>
        <taxon>Agaricales</taxon>
        <taxon>Marasmiineae</taxon>
        <taxon>Mycenaceae</taxon>
        <taxon>Mycena</taxon>
    </lineage>
</organism>
<dbReference type="Proteomes" id="UP001218218">
    <property type="component" value="Unassembled WGS sequence"/>
</dbReference>
<evidence type="ECO:0000313" key="2">
    <source>
        <dbReference type="EMBL" id="KAJ7315191.1"/>
    </source>
</evidence>
<sequence length="201" mass="23839">MEESKVGRHRRPENYIRYRLCYRPIKLTHERRELNERAPYACLQEIRNPEIVAKEDDFSFDSGWLVIRQWNYRRQYRLRMRERDGWREEFSFRRDLRTTVSKQPVEHATGSKTRDQRVIMSAGEDVSMCPNMLVEARPSPTSIRSKGPRKYRCILDAKCQPPGPGLSRRKGGSQEGQQPKDSKHRAVEMIEKRTSRRGNDC</sequence>
<feature type="region of interest" description="Disordered" evidence="1">
    <location>
        <begin position="156"/>
        <end position="201"/>
    </location>
</feature>
<reference evidence="2" key="1">
    <citation type="submission" date="2023-03" db="EMBL/GenBank/DDBJ databases">
        <title>Massive genome expansion in bonnet fungi (Mycena s.s.) driven by repeated elements and novel gene families across ecological guilds.</title>
        <authorList>
            <consortium name="Lawrence Berkeley National Laboratory"/>
            <person name="Harder C.B."/>
            <person name="Miyauchi S."/>
            <person name="Viragh M."/>
            <person name="Kuo A."/>
            <person name="Thoen E."/>
            <person name="Andreopoulos B."/>
            <person name="Lu D."/>
            <person name="Skrede I."/>
            <person name="Drula E."/>
            <person name="Henrissat B."/>
            <person name="Morin E."/>
            <person name="Kohler A."/>
            <person name="Barry K."/>
            <person name="LaButti K."/>
            <person name="Morin E."/>
            <person name="Salamov A."/>
            <person name="Lipzen A."/>
            <person name="Mereny Z."/>
            <person name="Hegedus B."/>
            <person name="Baldrian P."/>
            <person name="Stursova M."/>
            <person name="Weitz H."/>
            <person name="Taylor A."/>
            <person name="Grigoriev I.V."/>
            <person name="Nagy L.G."/>
            <person name="Martin F."/>
            <person name="Kauserud H."/>
        </authorList>
    </citation>
    <scope>NUCLEOTIDE SEQUENCE</scope>
    <source>
        <strain evidence="2">CBHHK002</strain>
    </source>
</reference>
<accession>A0AAD7EET9</accession>
<name>A0AAD7EET9_9AGAR</name>